<gene>
    <name evidence="2" type="ORF">L201_003162</name>
</gene>
<accession>A0AAX4JS93</accession>
<name>A0AAX4JS93_9TREE</name>
<protein>
    <submittedName>
        <fullName evidence="2">Uncharacterized protein</fullName>
    </submittedName>
</protein>
<keyword evidence="3" id="KW-1185">Reference proteome</keyword>
<dbReference type="GeneID" id="91093832"/>
<dbReference type="Proteomes" id="UP001355207">
    <property type="component" value="Chromosome 4"/>
</dbReference>
<reference evidence="2 3" key="1">
    <citation type="submission" date="2024-01" db="EMBL/GenBank/DDBJ databases">
        <title>Comparative genomics of Cryptococcus and Kwoniella reveals pathogenesis evolution and contrasting modes of karyotype evolution via chromosome fusion or intercentromeric recombination.</title>
        <authorList>
            <person name="Coelho M.A."/>
            <person name="David-Palma M."/>
            <person name="Shea T."/>
            <person name="Bowers K."/>
            <person name="McGinley-Smith S."/>
            <person name="Mohammad A.W."/>
            <person name="Gnirke A."/>
            <person name="Yurkov A.M."/>
            <person name="Nowrousian M."/>
            <person name="Sun S."/>
            <person name="Cuomo C.A."/>
            <person name="Heitman J."/>
        </authorList>
    </citation>
    <scope>NUCLEOTIDE SEQUENCE [LARGE SCALE GENOMIC DNA]</scope>
    <source>
        <strain evidence="2 3">CBS 6074</strain>
    </source>
</reference>
<organism evidence="2 3">
    <name type="scientific">Kwoniella dendrophila CBS 6074</name>
    <dbReference type="NCBI Taxonomy" id="1295534"/>
    <lineage>
        <taxon>Eukaryota</taxon>
        <taxon>Fungi</taxon>
        <taxon>Dikarya</taxon>
        <taxon>Basidiomycota</taxon>
        <taxon>Agaricomycotina</taxon>
        <taxon>Tremellomycetes</taxon>
        <taxon>Tremellales</taxon>
        <taxon>Cryptococcaceae</taxon>
        <taxon>Kwoniella</taxon>
    </lineage>
</organism>
<dbReference type="EMBL" id="CP144101">
    <property type="protein sequence ID" value="WWC88255.1"/>
    <property type="molecule type" value="Genomic_DNA"/>
</dbReference>
<feature type="region of interest" description="Disordered" evidence="1">
    <location>
        <begin position="85"/>
        <end position="106"/>
    </location>
</feature>
<dbReference type="AlphaFoldDB" id="A0AAX4JS93"/>
<sequence length="156" mass="17735">MMQLRNSSASSYGQVVQITNNQTWIYPNPPGGVNNIIRQQFAGCVPSNTTLSAICCSAVNGSFVTQTLTDRKSLNQIELENIYKSRNRSTDQQLPDHYHSDNPSEYETGNYTYVNDNEPGFVENMNWCKMEYNPLSSKRLVGLPWTTSLLLYELHE</sequence>
<evidence type="ECO:0000313" key="2">
    <source>
        <dbReference type="EMBL" id="WWC88255.1"/>
    </source>
</evidence>
<evidence type="ECO:0000313" key="3">
    <source>
        <dbReference type="Proteomes" id="UP001355207"/>
    </source>
</evidence>
<proteinExistence type="predicted"/>
<evidence type="ECO:0000256" key="1">
    <source>
        <dbReference type="SAM" id="MobiDB-lite"/>
    </source>
</evidence>
<dbReference type="RefSeq" id="XP_066075018.1">
    <property type="nucleotide sequence ID" value="XM_066218921.1"/>
</dbReference>